<evidence type="ECO:0000313" key="5">
    <source>
        <dbReference type="EMBL" id="GEO13930.1"/>
    </source>
</evidence>
<dbReference type="GO" id="GO:0005524">
    <property type="term" value="F:ATP binding"/>
    <property type="evidence" value="ECO:0007669"/>
    <property type="project" value="UniProtKB-KW"/>
</dbReference>
<dbReference type="AlphaFoldDB" id="A0A512BPP0"/>
<dbReference type="Pfam" id="PF02682">
    <property type="entry name" value="CT_C_D"/>
    <property type="match status" value="1"/>
</dbReference>
<evidence type="ECO:0000256" key="1">
    <source>
        <dbReference type="ARBA" id="ARBA00022741"/>
    </source>
</evidence>
<accession>A0A512BPP0</accession>
<reference evidence="5 6" key="1">
    <citation type="submission" date="2019-07" db="EMBL/GenBank/DDBJ databases">
        <title>Whole genome shotgun sequence of Microvirga aerophila NBRC 106136.</title>
        <authorList>
            <person name="Hosoyama A."/>
            <person name="Uohara A."/>
            <person name="Ohji S."/>
            <person name="Ichikawa N."/>
        </authorList>
    </citation>
    <scope>NUCLEOTIDE SEQUENCE [LARGE SCALE GENOMIC DNA]</scope>
    <source>
        <strain evidence="5 6">NBRC 106136</strain>
    </source>
</reference>
<keyword evidence="6" id="KW-1185">Reference proteome</keyword>
<dbReference type="GO" id="GO:0016787">
    <property type="term" value="F:hydrolase activity"/>
    <property type="evidence" value="ECO:0007669"/>
    <property type="project" value="UniProtKB-KW"/>
</dbReference>
<dbReference type="Proteomes" id="UP000321085">
    <property type="component" value="Unassembled WGS sequence"/>
</dbReference>
<dbReference type="OrthoDB" id="9778567at2"/>
<comment type="caution">
    <text evidence="5">The sequence shown here is derived from an EMBL/GenBank/DDBJ whole genome shotgun (WGS) entry which is preliminary data.</text>
</comment>
<evidence type="ECO:0000256" key="3">
    <source>
        <dbReference type="ARBA" id="ARBA00022840"/>
    </source>
</evidence>
<keyword evidence="1" id="KW-0547">Nucleotide-binding</keyword>
<evidence type="ECO:0000256" key="2">
    <source>
        <dbReference type="ARBA" id="ARBA00022801"/>
    </source>
</evidence>
<dbReference type="SUPFAM" id="SSF50891">
    <property type="entry name" value="Cyclophilin-like"/>
    <property type="match status" value="1"/>
</dbReference>
<dbReference type="Gene3D" id="2.40.100.10">
    <property type="entry name" value="Cyclophilin-like"/>
    <property type="match status" value="1"/>
</dbReference>
<dbReference type="InterPro" id="IPR003833">
    <property type="entry name" value="CT_C_D"/>
</dbReference>
<dbReference type="PANTHER" id="PTHR34698:SF2">
    <property type="entry name" value="5-OXOPROLINASE SUBUNIT B"/>
    <property type="match status" value="1"/>
</dbReference>
<dbReference type="SUPFAM" id="SSF160467">
    <property type="entry name" value="PH0987 N-terminal domain-like"/>
    <property type="match status" value="1"/>
</dbReference>
<dbReference type="Gene3D" id="3.30.1360.40">
    <property type="match status" value="1"/>
</dbReference>
<feature type="domain" description="Carboxyltransferase" evidence="4">
    <location>
        <begin position="9"/>
        <end position="209"/>
    </location>
</feature>
<dbReference type="InterPro" id="IPR029000">
    <property type="entry name" value="Cyclophilin-like_dom_sf"/>
</dbReference>
<keyword evidence="3" id="KW-0067">ATP-binding</keyword>
<dbReference type="PANTHER" id="PTHR34698">
    <property type="entry name" value="5-OXOPROLINASE SUBUNIT B"/>
    <property type="match status" value="1"/>
</dbReference>
<dbReference type="SMART" id="SM00796">
    <property type="entry name" value="AHS1"/>
    <property type="match status" value="1"/>
</dbReference>
<organism evidence="5 6">
    <name type="scientific">Microvirga aerophila</name>
    <dbReference type="NCBI Taxonomy" id="670291"/>
    <lineage>
        <taxon>Bacteria</taxon>
        <taxon>Pseudomonadati</taxon>
        <taxon>Pseudomonadota</taxon>
        <taxon>Alphaproteobacteria</taxon>
        <taxon>Hyphomicrobiales</taxon>
        <taxon>Methylobacteriaceae</taxon>
        <taxon>Microvirga</taxon>
    </lineage>
</organism>
<dbReference type="RefSeq" id="WP_114186492.1">
    <property type="nucleotide sequence ID" value="NZ_BJYU01000017.1"/>
</dbReference>
<gene>
    <name evidence="5" type="ORF">MAE02_16260</name>
</gene>
<evidence type="ECO:0000313" key="6">
    <source>
        <dbReference type="Proteomes" id="UP000321085"/>
    </source>
</evidence>
<proteinExistence type="predicted"/>
<dbReference type="EMBL" id="BJYU01000017">
    <property type="protein sequence ID" value="GEO13930.1"/>
    <property type="molecule type" value="Genomic_DNA"/>
</dbReference>
<sequence length="244" mass="26393">MSGCIVQTPRILPCGDGALSVDFGNVIDPDVNGRVLALDDALRLRAPAGLLETVPTYRSLMIQFDPTLTDYDALERLLTDEAQNVAPQSTLGKRWRVPVVYGGPFGIDLEDVAQRHGLSAHQVIDLHAQAVYRVYMIGFLPGFAYLGGLDPRLATPRRTKPRAKIPASSIIIGGQQAGVASIECPSGWHILGRTPVRSYDPGRDPTFLLAAGDEVVFQPIDASRWDELERAAEAGEPVAEQVSP</sequence>
<evidence type="ECO:0000259" key="4">
    <source>
        <dbReference type="SMART" id="SM00796"/>
    </source>
</evidence>
<keyword evidence="2 5" id="KW-0378">Hydrolase</keyword>
<protein>
    <submittedName>
        <fullName evidence="5">Allophanate hydrolase</fullName>
    </submittedName>
</protein>
<dbReference type="InterPro" id="IPR010016">
    <property type="entry name" value="PxpB"/>
</dbReference>
<dbReference type="NCBIfam" id="TIGR00370">
    <property type="entry name" value="5-oxoprolinase subunit PxpB"/>
    <property type="match status" value="1"/>
</dbReference>
<name>A0A512BPP0_9HYPH</name>